<dbReference type="EMBL" id="JAUIZM010000006">
    <property type="protein sequence ID" value="KAK1378422.1"/>
    <property type="molecule type" value="Genomic_DNA"/>
</dbReference>
<accession>A0AAD8I4Q9</accession>
<keyword evidence="1" id="KW-0472">Membrane</keyword>
<evidence type="ECO:0000313" key="2">
    <source>
        <dbReference type="EMBL" id="KAK1378417.1"/>
    </source>
</evidence>
<sequence length="132" mass="14734">MVGVMVVTCRGGDDGVDPVGGGGDDASEVDDDDGYEIPIDLFQFALNHRELVESKGNLLPVVVGMVVVVVIMVRRMYNHNRRRRRCDDNMRRLVVRVMVVGSRVWRSHNNDGGRGVLVLMVGLVMVVVVMRW</sequence>
<name>A0AAD8I4Q9_9APIA</name>
<proteinExistence type="predicted"/>
<feature type="transmembrane region" description="Helical" evidence="1">
    <location>
        <begin position="112"/>
        <end position="130"/>
    </location>
</feature>
<comment type="caution">
    <text evidence="3">The sequence shown here is derived from an EMBL/GenBank/DDBJ whole genome shotgun (WGS) entry which is preliminary data.</text>
</comment>
<reference evidence="3" key="1">
    <citation type="submission" date="2023-02" db="EMBL/GenBank/DDBJ databases">
        <title>Genome of toxic invasive species Heracleum sosnowskyi carries increased number of genes despite the absence of recent whole-genome duplications.</title>
        <authorList>
            <person name="Schelkunov M."/>
            <person name="Shtratnikova V."/>
            <person name="Makarenko M."/>
            <person name="Klepikova A."/>
            <person name="Omelchenko D."/>
            <person name="Novikova G."/>
            <person name="Obukhova E."/>
            <person name="Bogdanov V."/>
            <person name="Penin A."/>
            <person name="Logacheva M."/>
        </authorList>
    </citation>
    <scope>NUCLEOTIDE SEQUENCE</scope>
    <source>
        <strain evidence="3">Hsosn_3</strain>
        <tissue evidence="3">Leaf</tissue>
    </source>
</reference>
<protein>
    <recommendedName>
        <fullName evidence="6">Transmembrane protein</fullName>
    </recommendedName>
</protein>
<evidence type="ECO:0000313" key="4">
    <source>
        <dbReference type="EMBL" id="KAK1378422.1"/>
    </source>
</evidence>
<keyword evidence="1" id="KW-0812">Transmembrane</keyword>
<reference evidence="3" key="2">
    <citation type="submission" date="2023-05" db="EMBL/GenBank/DDBJ databases">
        <authorList>
            <person name="Schelkunov M.I."/>
        </authorList>
    </citation>
    <scope>NUCLEOTIDE SEQUENCE</scope>
    <source>
        <strain evidence="3">Hsosn_3</strain>
        <tissue evidence="3">Leaf</tissue>
    </source>
</reference>
<organism evidence="3 5">
    <name type="scientific">Heracleum sosnowskyi</name>
    <dbReference type="NCBI Taxonomy" id="360622"/>
    <lineage>
        <taxon>Eukaryota</taxon>
        <taxon>Viridiplantae</taxon>
        <taxon>Streptophyta</taxon>
        <taxon>Embryophyta</taxon>
        <taxon>Tracheophyta</taxon>
        <taxon>Spermatophyta</taxon>
        <taxon>Magnoliopsida</taxon>
        <taxon>eudicotyledons</taxon>
        <taxon>Gunneridae</taxon>
        <taxon>Pentapetalae</taxon>
        <taxon>asterids</taxon>
        <taxon>campanulids</taxon>
        <taxon>Apiales</taxon>
        <taxon>Apiaceae</taxon>
        <taxon>Apioideae</taxon>
        <taxon>apioid superclade</taxon>
        <taxon>Tordylieae</taxon>
        <taxon>Tordyliinae</taxon>
        <taxon>Heracleum</taxon>
    </lineage>
</organism>
<dbReference type="AlphaFoldDB" id="A0AAD8I4Q9"/>
<gene>
    <name evidence="2" type="ORF">POM88_025161</name>
    <name evidence="3" type="ORF">POM88_025163</name>
    <name evidence="4" type="ORF">POM88_025166</name>
</gene>
<evidence type="ECO:0000313" key="3">
    <source>
        <dbReference type="EMBL" id="KAK1378419.1"/>
    </source>
</evidence>
<evidence type="ECO:0000313" key="5">
    <source>
        <dbReference type="Proteomes" id="UP001237642"/>
    </source>
</evidence>
<keyword evidence="5" id="KW-1185">Reference proteome</keyword>
<dbReference type="EMBL" id="JAUIZM010000006">
    <property type="protein sequence ID" value="KAK1378419.1"/>
    <property type="molecule type" value="Genomic_DNA"/>
</dbReference>
<feature type="transmembrane region" description="Helical" evidence="1">
    <location>
        <begin position="58"/>
        <end position="77"/>
    </location>
</feature>
<dbReference type="EMBL" id="JAUIZM010000006">
    <property type="protein sequence ID" value="KAK1378417.1"/>
    <property type="molecule type" value="Genomic_DNA"/>
</dbReference>
<keyword evidence="1" id="KW-1133">Transmembrane helix</keyword>
<dbReference type="Proteomes" id="UP001237642">
    <property type="component" value="Unassembled WGS sequence"/>
</dbReference>
<evidence type="ECO:0000256" key="1">
    <source>
        <dbReference type="SAM" id="Phobius"/>
    </source>
</evidence>
<evidence type="ECO:0008006" key="6">
    <source>
        <dbReference type="Google" id="ProtNLM"/>
    </source>
</evidence>